<dbReference type="OrthoDB" id="9906841at2759"/>
<keyword evidence="9" id="KW-1185">Reference proteome</keyword>
<feature type="transmembrane region" description="Helical" evidence="7">
    <location>
        <begin position="95"/>
        <end position="116"/>
    </location>
</feature>
<evidence type="ECO:0000256" key="1">
    <source>
        <dbReference type="ARBA" id="ARBA00004370"/>
    </source>
</evidence>
<dbReference type="STRING" id="372326.A0A1V4JQB2"/>
<dbReference type="Proteomes" id="UP000190648">
    <property type="component" value="Unassembled WGS sequence"/>
</dbReference>
<evidence type="ECO:0000256" key="7">
    <source>
        <dbReference type="SAM" id="Phobius"/>
    </source>
</evidence>
<dbReference type="EMBL" id="LSYS01006880">
    <property type="protein sequence ID" value="OPJ74225.1"/>
    <property type="molecule type" value="Genomic_DNA"/>
</dbReference>
<comment type="caution">
    <text evidence="8">The sequence shown here is derived from an EMBL/GenBank/DDBJ whole genome shotgun (WGS) entry which is preliminary data.</text>
</comment>
<dbReference type="GO" id="GO:0046597">
    <property type="term" value="P:host-mediated suppression of symbiont invasion"/>
    <property type="evidence" value="ECO:0007669"/>
    <property type="project" value="TreeGrafter"/>
</dbReference>
<protein>
    <submittedName>
        <fullName evidence="8">Interferon-induced transmembrane protein 3</fullName>
    </submittedName>
</protein>
<evidence type="ECO:0000256" key="2">
    <source>
        <dbReference type="ARBA" id="ARBA00006843"/>
    </source>
</evidence>
<sequence length="126" mass="13712">MESYPQPVGINMQPYGKNGAGTPAPAYGPPGTAGERPEPGPRDFVLWSLFNTLFCNPFCLGFIALVFSVKARDRKIAQDPAGAGSYGRKAKQLNIVAFCLGTVVTIICLVFLVQSYKMMLESMEHH</sequence>
<dbReference type="Pfam" id="PF04505">
    <property type="entry name" value="CD225"/>
    <property type="match status" value="1"/>
</dbReference>
<keyword evidence="4 7" id="KW-1133">Transmembrane helix</keyword>
<evidence type="ECO:0000313" key="9">
    <source>
        <dbReference type="Proteomes" id="UP000190648"/>
    </source>
</evidence>
<evidence type="ECO:0000256" key="4">
    <source>
        <dbReference type="ARBA" id="ARBA00022989"/>
    </source>
</evidence>
<dbReference type="InterPro" id="IPR051517">
    <property type="entry name" value="IFITM_antiviral_protein"/>
</dbReference>
<comment type="similarity">
    <text evidence="2">Belongs to the CD225/Dispanin family.</text>
</comment>
<dbReference type="GO" id="GO:0035455">
    <property type="term" value="P:response to interferon-alpha"/>
    <property type="evidence" value="ECO:0007669"/>
    <property type="project" value="TreeGrafter"/>
</dbReference>
<feature type="transmembrane region" description="Helical" evidence="7">
    <location>
        <begin position="44"/>
        <end position="67"/>
    </location>
</feature>
<dbReference type="GO" id="GO:0051607">
    <property type="term" value="P:defense response to virus"/>
    <property type="evidence" value="ECO:0007669"/>
    <property type="project" value="TreeGrafter"/>
</dbReference>
<gene>
    <name evidence="8" type="ORF">AV530_013578</name>
</gene>
<feature type="compositionally biased region" description="Low complexity" evidence="6">
    <location>
        <begin position="20"/>
        <end position="34"/>
    </location>
</feature>
<feature type="region of interest" description="Disordered" evidence="6">
    <location>
        <begin position="13"/>
        <end position="38"/>
    </location>
</feature>
<dbReference type="GO" id="GO:0045071">
    <property type="term" value="P:negative regulation of viral genome replication"/>
    <property type="evidence" value="ECO:0007669"/>
    <property type="project" value="TreeGrafter"/>
</dbReference>
<dbReference type="GO" id="GO:0035456">
    <property type="term" value="P:response to interferon-beta"/>
    <property type="evidence" value="ECO:0007669"/>
    <property type="project" value="TreeGrafter"/>
</dbReference>
<dbReference type="PANTHER" id="PTHR13999:SF4">
    <property type="entry name" value="INTERFERON-INDUCED TRANSMEMBRANE PROTEIN 3"/>
    <property type="match status" value="1"/>
</dbReference>
<dbReference type="GO" id="GO:0060337">
    <property type="term" value="P:type I interferon-mediated signaling pathway"/>
    <property type="evidence" value="ECO:0007669"/>
    <property type="project" value="TreeGrafter"/>
</dbReference>
<dbReference type="PANTHER" id="PTHR13999">
    <property type="entry name" value="INTERFERON INDUCIBLE TRANSMEMBRANE PROTEIN"/>
    <property type="match status" value="1"/>
</dbReference>
<comment type="subcellular location">
    <subcellularLocation>
        <location evidence="1">Membrane</location>
    </subcellularLocation>
</comment>
<keyword evidence="3 7" id="KW-0812">Transmembrane</keyword>
<accession>A0A1V4JQB2</accession>
<evidence type="ECO:0000256" key="6">
    <source>
        <dbReference type="SAM" id="MobiDB-lite"/>
    </source>
</evidence>
<dbReference type="GO" id="GO:0034341">
    <property type="term" value="P:response to type II interferon"/>
    <property type="evidence" value="ECO:0007669"/>
    <property type="project" value="TreeGrafter"/>
</dbReference>
<evidence type="ECO:0000313" key="8">
    <source>
        <dbReference type="EMBL" id="OPJ74225.1"/>
    </source>
</evidence>
<evidence type="ECO:0000256" key="3">
    <source>
        <dbReference type="ARBA" id="ARBA00022692"/>
    </source>
</evidence>
<name>A0A1V4JQB2_PATFA</name>
<organism evidence="8 9">
    <name type="scientific">Patagioenas fasciata monilis</name>
    <dbReference type="NCBI Taxonomy" id="372326"/>
    <lineage>
        <taxon>Eukaryota</taxon>
        <taxon>Metazoa</taxon>
        <taxon>Chordata</taxon>
        <taxon>Craniata</taxon>
        <taxon>Vertebrata</taxon>
        <taxon>Euteleostomi</taxon>
        <taxon>Archelosauria</taxon>
        <taxon>Archosauria</taxon>
        <taxon>Dinosauria</taxon>
        <taxon>Saurischia</taxon>
        <taxon>Theropoda</taxon>
        <taxon>Coelurosauria</taxon>
        <taxon>Aves</taxon>
        <taxon>Neognathae</taxon>
        <taxon>Neoaves</taxon>
        <taxon>Columbimorphae</taxon>
        <taxon>Columbiformes</taxon>
        <taxon>Columbidae</taxon>
        <taxon>Patagioenas</taxon>
    </lineage>
</organism>
<keyword evidence="5 7" id="KW-0472">Membrane</keyword>
<dbReference type="InterPro" id="IPR007593">
    <property type="entry name" value="CD225/Dispanin_fam"/>
</dbReference>
<dbReference type="GO" id="GO:0005886">
    <property type="term" value="C:plasma membrane"/>
    <property type="evidence" value="ECO:0007669"/>
    <property type="project" value="TreeGrafter"/>
</dbReference>
<evidence type="ECO:0000256" key="5">
    <source>
        <dbReference type="ARBA" id="ARBA00023136"/>
    </source>
</evidence>
<proteinExistence type="inferred from homology"/>
<dbReference type="AlphaFoldDB" id="A0A1V4JQB2"/>
<reference evidence="8 9" key="1">
    <citation type="submission" date="2016-02" db="EMBL/GenBank/DDBJ databases">
        <title>Band-tailed pigeon sequencing and assembly.</title>
        <authorList>
            <person name="Soares A.E."/>
            <person name="Novak B.J."/>
            <person name="Rice E.S."/>
            <person name="O'Connell B."/>
            <person name="Chang D."/>
            <person name="Weber S."/>
            <person name="Shapiro B."/>
        </authorList>
    </citation>
    <scope>NUCLEOTIDE SEQUENCE [LARGE SCALE GENOMIC DNA]</scope>
    <source>
        <strain evidence="8">BTP2013</strain>
        <tissue evidence="8">Blood</tissue>
    </source>
</reference>